<organism evidence="2 3">
    <name type="scientific">Gordonibacter massiliensis</name>
    <name type="common">ex Traore et al. 2017</name>
    <dbReference type="NCBI Taxonomy" id="1841863"/>
    <lineage>
        <taxon>Bacteria</taxon>
        <taxon>Bacillati</taxon>
        <taxon>Actinomycetota</taxon>
        <taxon>Coriobacteriia</taxon>
        <taxon>Eggerthellales</taxon>
        <taxon>Eggerthellaceae</taxon>
        <taxon>Gordonibacter</taxon>
    </lineage>
</organism>
<accession>A0A842JH10</accession>
<evidence type="ECO:0000259" key="1">
    <source>
        <dbReference type="Pfam" id="PF00535"/>
    </source>
</evidence>
<keyword evidence="3" id="KW-1185">Reference proteome</keyword>
<evidence type="ECO:0000313" key="2">
    <source>
        <dbReference type="EMBL" id="MBC2890316.1"/>
    </source>
</evidence>
<dbReference type="PANTHER" id="PTHR22916:SF3">
    <property type="entry name" value="UDP-GLCNAC:BETAGAL BETA-1,3-N-ACETYLGLUCOSAMINYLTRANSFERASE-LIKE PROTEIN 1"/>
    <property type="match status" value="1"/>
</dbReference>
<evidence type="ECO:0000313" key="3">
    <source>
        <dbReference type="Proteomes" id="UP000587396"/>
    </source>
</evidence>
<dbReference type="CDD" id="cd00761">
    <property type="entry name" value="Glyco_tranf_GTA_type"/>
    <property type="match status" value="1"/>
</dbReference>
<name>A0A842JH10_9ACTN</name>
<dbReference type="InterPro" id="IPR001173">
    <property type="entry name" value="Glyco_trans_2-like"/>
</dbReference>
<dbReference type="InterPro" id="IPR029044">
    <property type="entry name" value="Nucleotide-diphossugar_trans"/>
</dbReference>
<comment type="caution">
    <text evidence="2">The sequence shown here is derived from an EMBL/GenBank/DDBJ whole genome shotgun (WGS) entry which is preliminary data.</text>
</comment>
<dbReference type="RefSeq" id="WP_185906044.1">
    <property type="nucleotide sequence ID" value="NZ_JACMSE010000012.1"/>
</dbReference>
<gene>
    <name evidence="2" type="ORF">H7313_13340</name>
</gene>
<dbReference type="Gene3D" id="3.90.550.10">
    <property type="entry name" value="Spore Coat Polysaccharide Biosynthesis Protein SpsA, Chain A"/>
    <property type="match status" value="1"/>
</dbReference>
<proteinExistence type="predicted"/>
<dbReference type="GO" id="GO:0016758">
    <property type="term" value="F:hexosyltransferase activity"/>
    <property type="evidence" value="ECO:0007669"/>
    <property type="project" value="UniProtKB-ARBA"/>
</dbReference>
<keyword evidence="2" id="KW-0808">Transferase</keyword>
<dbReference type="SUPFAM" id="SSF53448">
    <property type="entry name" value="Nucleotide-diphospho-sugar transferases"/>
    <property type="match status" value="1"/>
</dbReference>
<protein>
    <submittedName>
        <fullName evidence="2">Glycosyltransferase</fullName>
    </submittedName>
</protein>
<feature type="domain" description="Glycosyltransferase 2-like" evidence="1">
    <location>
        <begin position="9"/>
        <end position="160"/>
    </location>
</feature>
<dbReference type="PANTHER" id="PTHR22916">
    <property type="entry name" value="GLYCOSYLTRANSFERASE"/>
    <property type="match status" value="1"/>
</dbReference>
<sequence>MELSQPLISVIVPIYNAAPFLDQCLDSIENQTYPNLEIICLNDGSTDNSLSIMQGHAEADQRITVIDKQNQGYGATCNRGLDEAHGEWVSIIEPDDWIESDMYLSMIACASVFDEPVDIVKTAYWRIWMPDTPQQRKLNCSYRNRIHPPSQPFTIGDAAHLLTHHPSIWSAIYRASFLKEHGIRFKEIPGAGWADNPFLIETLCQAKAIAYLDEPFYCYREDTPEKAVLFALNNTLLPIDRWNDMMDILERLNVTDERILRAHNSRGFTYLSGIIEEVDLSHDEVRKAAIHMFERMDKDIVLSDPEISPGCKRMFCELLGLPKPKIDYLGYTKGLVGQGIYNLQNTGIMNTLFATVNYLAKRKKRTGNH</sequence>
<dbReference type="Pfam" id="PF00535">
    <property type="entry name" value="Glycos_transf_2"/>
    <property type="match status" value="1"/>
</dbReference>
<dbReference type="AlphaFoldDB" id="A0A842JH10"/>
<reference evidence="2 3" key="1">
    <citation type="submission" date="2020-08" db="EMBL/GenBank/DDBJ databases">
        <authorList>
            <person name="Liu C."/>
            <person name="Sun Q."/>
        </authorList>
    </citation>
    <scope>NUCLEOTIDE SEQUENCE [LARGE SCALE GENOMIC DNA]</scope>
    <source>
        <strain evidence="2 3">N22</strain>
    </source>
</reference>
<dbReference type="EMBL" id="JACMSE010000012">
    <property type="protein sequence ID" value="MBC2890316.1"/>
    <property type="molecule type" value="Genomic_DNA"/>
</dbReference>
<dbReference type="Proteomes" id="UP000587396">
    <property type="component" value="Unassembled WGS sequence"/>
</dbReference>